<evidence type="ECO:0000256" key="1">
    <source>
        <dbReference type="SAM" id="MobiDB-lite"/>
    </source>
</evidence>
<feature type="region of interest" description="Disordered" evidence="1">
    <location>
        <begin position="395"/>
        <end position="414"/>
    </location>
</feature>
<comment type="caution">
    <text evidence="3">The sequence shown here is derived from an EMBL/GenBank/DDBJ whole genome shotgun (WGS) entry which is preliminary data.</text>
</comment>
<name>A0A151GLG2_DRECN</name>
<keyword evidence="4" id="KW-1185">Reference proteome</keyword>
<feature type="compositionally biased region" description="Low complexity" evidence="1">
    <location>
        <begin position="318"/>
        <end position="328"/>
    </location>
</feature>
<protein>
    <submittedName>
        <fullName evidence="3">Uncharacterized protein</fullName>
    </submittedName>
</protein>
<feature type="compositionally biased region" description="Polar residues" evidence="1">
    <location>
        <begin position="213"/>
        <end position="224"/>
    </location>
</feature>
<gene>
    <name evidence="3" type="ORF">DCS_04941</name>
</gene>
<proteinExistence type="predicted"/>
<feature type="compositionally biased region" description="Polar residues" evidence="1">
    <location>
        <begin position="402"/>
        <end position="414"/>
    </location>
</feature>
<feature type="compositionally biased region" description="Polar residues" evidence="1">
    <location>
        <begin position="352"/>
        <end position="361"/>
    </location>
</feature>
<keyword evidence="2" id="KW-0732">Signal</keyword>
<dbReference type="GeneID" id="63717584"/>
<dbReference type="STRING" id="98403.A0A151GLG2"/>
<evidence type="ECO:0000256" key="2">
    <source>
        <dbReference type="SAM" id="SignalP"/>
    </source>
</evidence>
<evidence type="ECO:0000313" key="4">
    <source>
        <dbReference type="Proteomes" id="UP000076580"/>
    </source>
</evidence>
<reference evidence="3 4" key="1">
    <citation type="journal article" date="2016" name="Sci. Rep.">
        <title>Insights into Adaptations to a Near-Obligate Nematode Endoparasitic Lifestyle from the Finished Genome of Drechmeria coniospora.</title>
        <authorList>
            <person name="Zhang L."/>
            <person name="Zhou Z."/>
            <person name="Guo Q."/>
            <person name="Fokkens L."/>
            <person name="Miskei M."/>
            <person name="Pocsi I."/>
            <person name="Zhang W."/>
            <person name="Chen M."/>
            <person name="Wang L."/>
            <person name="Sun Y."/>
            <person name="Donzelli B.G."/>
            <person name="Gibson D.M."/>
            <person name="Nelson D.R."/>
            <person name="Luo J.G."/>
            <person name="Rep M."/>
            <person name="Liu H."/>
            <person name="Yang S."/>
            <person name="Wang J."/>
            <person name="Krasnoff S.B."/>
            <person name="Xu Y."/>
            <person name="Molnar I."/>
            <person name="Lin M."/>
        </authorList>
    </citation>
    <scope>NUCLEOTIDE SEQUENCE [LARGE SCALE GENOMIC DNA]</scope>
    <source>
        <strain evidence="3 4">ARSEF 6962</strain>
    </source>
</reference>
<dbReference type="Proteomes" id="UP000076580">
    <property type="component" value="Chromosome 02"/>
</dbReference>
<dbReference type="EMBL" id="LAYC01000002">
    <property type="protein sequence ID" value="KYK57928.1"/>
    <property type="molecule type" value="Genomic_DNA"/>
</dbReference>
<dbReference type="RefSeq" id="XP_040657280.1">
    <property type="nucleotide sequence ID" value="XM_040802247.1"/>
</dbReference>
<accession>A0A151GLG2</accession>
<dbReference type="InParanoid" id="A0A151GLG2"/>
<organism evidence="3 4">
    <name type="scientific">Drechmeria coniospora</name>
    <name type="common">Nematophagous fungus</name>
    <name type="synonym">Meria coniospora</name>
    <dbReference type="NCBI Taxonomy" id="98403"/>
    <lineage>
        <taxon>Eukaryota</taxon>
        <taxon>Fungi</taxon>
        <taxon>Dikarya</taxon>
        <taxon>Ascomycota</taxon>
        <taxon>Pezizomycotina</taxon>
        <taxon>Sordariomycetes</taxon>
        <taxon>Hypocreomycetidae</taxon>
        <taxon>Hypocreales</taxon>
        <taxon>Ophiocordycipitaceae</taxon>
        <taxon>Drechmeria</taxon>
    </lineage>
</organism>
<feature type="region of interest" description="Disordered" evidence="1">
    <location>
        <begin position="210"/>
        <end position="251"/>
    </location>
</feature>
<feature type="chain" id="PRO_5007580763" evidence="2">
    <location>
        <begin position="18"/>
        <end position="1007"/>
    </location>
</feature>
<sequence>MRLWKILLPCLLGLALANPPQPQKTDLAGASRAPIDPAAAGFYRWLVIVRHMLPGYRLVSANVPHSFGGNIQVTEDTFAWFRQQGIGHVIFSDADGIAEHTLAAFRNHNMEVTIVPRFGDDMEQNWISLFAVWLALRRFHDGTAVLSDSDAAFGWGGVVISALQMLCLNEMGLLHKFTKDDYSRNGINRVFMVQFANTFLKHPAAAKEKNKYASGQQPSCSRQSAGPARAVPNVDENNEAGPSAPSRHDSCESFDLHNLTVAMLQEADDIRRVLNATISERLTWEDIFTRSCPDMANVPPKAVVAPIPFAQERALATSPPAAAVATPRWRPRPRPITNLEPQQLENALPRQSGYSGRQQTDVLEDPDDEPDTVATSCVPAACFDFLALFFGRKPGSTRRSESSYAHNDGNNPNKTAETEIRQLCETAIDLAAKKNHTWCESLDEVEVGFEMSPEFLAGTWDCLGIALNQTYGMFKQQIAVKPNAGSEAWSALDIQAWLGKGTTSVSLNKIRMVDLTVRECGFPYPFAPHDDKFKIKAFKIRGRCAGTKVRATLDYHSGSAVQEHHHSLGRVYWDAYHTETFASVPIASRDWKFHPICQTIRELWYEFQLEFQLVGSYGGLRDQGIFDTIRFDLGTEKSVFVAQAPLEGSLVSGTVNLIDLFGTMEVHLNDIKSINLIDIPAHDEGDGNDRWHFQGIKFTAICTNDYRKLELTKFATVKEQLRYSSDRKYVWSRKLFAGDWKTVPLEKTLVGTLTELLEYPTNMHAGLPSTGGRDSALVRNDETTQDLVFLRSWPAACNTRKLTAVTRHARDSFRLLRRTACILASTASSPRRGAHRDARCTYPALSPCPLGRFPPGNMLAMCPWKLLLPCLLGMTLVHPPPRESDLPGTSREMVDLRANQSFLRTVVVEIIVVIDLTPGHGPSVAKAPNGKGDHHQTEDTIKAWKQQGTKRLVDPNPPRNAENIRVALEQNGIMYTNAPMWNLDELNWHPLHTVSDKHQGFPSSTVV</sequence>
<feature type="region of interest" description="Disordered" evidence="1">
    <location>
        <begin position="318"/>
        <end position="371"/>
    </location>
</feature>
<feature type="compositionally biased region" description="Acidic residues" evidence="1">
    <location>
        <begin position="362"/>
        <end position="371"/>
    </location>
</feature>
<feature type="signal peptide" evidence="2">
    <location>
        <begin position="1"/>
        <end position="17"/>
    </location>
</feature>
<dbReference type="AlphaFoldDB" id="A0A151GLG2"/>
<evidence type="ECO:0000313" key="3">
    <source>
        <dbReference type="EMBL" id="KYK57928.1"/>
    </source>
</evidence>